<evidence type="ECO:0000313" key="6">
    <source>
        <dbReference type="EMBL" id="SDU97617.1"/>
    </source>
</evidence>
<dbReference type="PANTHER" id="PTHR30126:SF39">
    <property type="entry name" value="HTH-TYPE TRANSCRIPTIONAL REGULATOR CYSL"/>
    <property type="match status" value="1"/>
</dbReference>
<accession>A0A1H2MWH3</accession>
<keyword evidence="4" id="KW-0804">Transcription</keyword>
<protein>
    <submittedName>
        <fullName evidence="6">Transcriptional regulator, LysR family</fullName>
    </submittedName>
</protein>
<evidence type="ECO:0000259" key="5">
    <source>
        <dbReference type="PROSITE" id="PS50931"/>
    </source>
</evidence>
<dbReference type="SUPFAM" id="SSF53850">
    <property type="entry name" value="Periplasmic binding protein-like II"/>
    <property type="match status" value="1"/>
</dbReference>
<dbReference type="Pfam" id="PF00126">
    <property type="entry name" value="HTH_1"/>
    <property type="match status" value="1"/>
</dbReference>
<evidence type="ECO:0000256" key="4">
    <source>
        <dbReference type="ARBA" id="ARBA00023163"/>
    </source>
</evidence>
<organism evidence="6 7">
    <name type="scientific">Pseudomonas mucidolens</name>
    <dbReference type="NCBI Taxonomy" id="46679"/>
    <lineage>
        <taxon>Bacteria</taxon>
        <taxon>Pseudomonadati</taxon>
        <taxon>Pseudomonadota</taxon>
        <taxon>Gammaproteobacteria</taxon>
        <taxon>Pseudomonadales</taxon>
        <taxon>Pseudomonadaceae</taxon>
        <taxon>Pseudomonas</taxon>
    </lineage>
</organism>
<comment type="similarity">
    <text evidence="1">Belongs to the LysR transcriptional regulatory family.</text>
</comment>
<dbReference type="PANTHER" id="PTHR30126">
    <property type="entry name" value="HTH-TYPE TRANSCRIPTIONAL REGULATOR"/>
    <property type="match status" value="1"/>
</dbReference>
<feature type="domain" description="HTH lysR-type" evidence="5">
    <location>
        <begin position="52"/>
        <end position="109"/>
    </location>
</feature>
<dbReference type="GO" id="GO:0000976">
    <property type="term" value="F:transcription cis-regulatory region binding"/>
    <property type="evidence" value="ECO:0007669"/>
    <property type="project" value="TreeGrafter"/>
</dbReference>
<evidence type="ECO:0000313" key="7">
    <source>
        <dbReference type="Proteomes" id="UP000198600"/>
    </source>
</evidence>
<keyword evidence="3" id="KW-0238">DNA-binding</keyword>
<evidence type="ECO:0000256" key="3">
    <source>
        <dbReference type="ARBA" id="ARBA00023125"/>
    </source>
</evidence>
<dbReference type="EMBL" id="LT629802">
    <property type="protein sequence ID" value="SDU97617.1"/>
    <property type="molecule type" value="Genomic_DNA"/>
</dbReference>
<dbReference type="FunFam" id="1.10.10.10:FF:000001">
    <property type="entry name" value="LysR family transcriptional regulator"/>
    <property type="match status" value="1"/>
</dbReference>
<dbReference type="Pfam" id="PF03466">
    <property type="entry name" value="LysR_substrate"/>
    <property type="match status" value="1"/>
</dbReference>
<sequence length="352" mass="38841">MAEKNLEPILLMLDVIEGWVGLSRFAQWHYAFSQRFMLLKHFIDCFLCAGQMKIDDIDAFVEVIRCQSISHAAETLQLTQPAITRRVQNFEQALGVELFDRNTKPLKPTLIGTRVYEQCRLILREMDALRELVATDAPPTGLLRLGVPQTIGDVVLLDALKHLRGEYPELRAQVATGWGSQLVGKIERGELDAAAALFPAGKIFPDNIVGESIGKMELVVVCAKAQLPKRPCKLADVYQNGWVLNPDGCGFRAGLQRTLSDQGLALRVNLETFGTELQLGLVADGLGLGLVPRPLLERSAHRDLLAAMPLKDFKPVMDLWLIYPHFLGNLQGPVDAFGKLVAGSLQKIKSAA</sequence>
<keyword evidence="2" id="KW-0805">Transcription regulation</keyword>
<keyword evidence="7" id="KW-1185">Reference proteome</keyword>
<dbReference type="InterPro" id="IPR036390">
    <property type="entry name" value="WH_DNA-bd_sf"/>
</dbReference>
<evidence type="ECO:0000256" key="1">
    <source>
        <dbReference type="ARBA" id="ARBA00009437"/>
    </source>
</evidence>
<dbReference type="GO" id="GO:0003700">
    <property type="term" value="F:DNA-binding transcription factor activity"/>
    <property type="evidence" value="ECO:0007669"/>
    <property type="project" value="InterPro"/>
</dbReference>
<dbReference type="Gene3D" id="1.10.10.10">
    <property type="entry name" value="Winged helix-like DNA-binding domain superfamily/Winged helix DNA-binding domain"/>
    <property type="match status" value="1"/>
</dbReference>
<gene>
    <name evidence="6" type="ORF">SAMN05216202_2535</name>
</gene>
<dbReference type="CDD" id="cd05466">
    <property type="entry name" value="PBP2_LTTR_substrate"/>
    <property type="match status" value="1"/>
</dbReference>
<dbReference type="InterPro" id="IPR000847">
    <property type="entry name" value="LysR_HTH_N"/>
</dbReference>
<dbReference type="STRING" id="46679.SAMN05216202_2535"/>
<dbReference type="PRINTS" id="PR00039">
    <property type="entry name" value="HTHLYSR"/>
</dbReference>
<dbReference type="InterPro" id="IPR036388">
    <property type="entry name" value="WH-like_DNA-bd_sf"/>
</dbReference>
<dbReference type="Gene3D" id="3.40.190.10">
    <property type="entry name" value="Periplasmic binding protein-like II"/>
    <property type="match status" value="2"/>
</dbReference>
<proteinExistence type="inferred from homology"/>
<dbReference type="AlphaFoldDB" id="A0A1H2MWH3"/>
<dbReference type="PROSITE" id="PS50931">
    <property type="entry name" value="HTH_LYSR"/>
    <property type="match status" value="1"/>
</dbReference>
<reference evidence="7" key="1">
    <citation type="submission" date="2016-10" db="EMBL/GenBank/DDBJ databases">
        <authorList>
            <person name="Varghese N."/>
            <person name="Submissions S."/>
        </authorList>
    </citation>
    <scope>NUCLEOTIDE SEQUENCE [LARGE SCALE GENOMIC DNA]</scope>
    <source>
        <strain evidence="7">LMG 2223</strain>
    </source>
</reference>
<dbReference type="Proteomes" id="UP000198600">
    <property type="component" value="Chromosome I"/>
</dbReference>
<evidence type="ECO:0000256" key="2">
    <source>
        <dbReference type="ARBA" id="ARBA00023015"/>
    </source>
</evidence>
<dbReference type="InterPro" id="IPR005119">
    <property type="entry name" value="LysR_subst-bd"/>
</dbReference>
<dbReference type="SUPFAM" id="SSF46785">
    <property type="entry name" value="Winged helix' DNA-binding domain"/>
    <property type="match status" value="1"/>
</dbReference>
<name>A0A1H2MWH3_9PSED</name>